<reference evidence="2" key="2">
    <citation type="submission" date="2021-04" db="EMBL/GenBank/DDBJ databases">
        <authorList>
            <person name="Dong X."/>
        </authorList>
    </citation>
    <scope>NUCLEOTIDE SEQUENCE</scope>
    <source>
        <strain evidence="2">LLY</strain>
    </source>
</reference>
<sequence length="398" mass="44884">MKDNLAELLTNIFATSGHSVSESDTVDLIIEKNGTKTYIKLTTQPDISEINSFAAVVEDNIGLYVTLEKMSAEMWDYATHIGLITWDRDELAFQIGKAVIADIEGNTSDLELVAYDVKKHHHEELPAQIPDMSSSCEETEIWDSNNVEPAAPATNKPGFNIWRTSPEMQQAETNNDFIQYEHPQRTAQASAPAPNMMEEPQTTSGQPQSQIPFTLDLHTAPIKLQKDKAIAMARSEIGMPKDVSLKFVPYWRYAYAVKAEHRFKNKVVDISGQGQGCLNALNGNREQIELQQVNDSITLPDDSYEIKSQMFDQQEAETTLLSEIIEEYTKDVRFSNVVGEAMISEHKIFKPTADDIRFNIELVYVPIWEVKGSRNSIEINAYTQEILTEPVDDDVEFV</sequence>
<gene>
    <name evidence="2" type="ORF">KDK67_12125</name>
</gene>
<comment type="caution">
    <text evidence="2">The sequence shown here is derived from an EMBL/GenBank/DDBJ whole genome shotgun (WGS) entry which is preliminary data.</text>
</comment>
<evidence type="ECO:0000256" key="1">
    <source>
        <dbReference type="SAM" id="MobiDB-lite"/>
    </source>
</evidence>
<proteinExistence type="predicted"/>
<keyword evidence="3" id="KW-1185">Reference proteome</keyword>
<accession>A0A9E5DCF4</accession>
<organism evidence="2 3">
    <name type="scientific">Methanococcoides seepicolus</name>
    <dbReference type="NCBI Taxonomy" id="2828780"/>
    <lineage>
        <taxon>Archaea</taxon>
        <taxon>Methanobacteriati</taxon>
        <taxon>Methanobacteriota</taxon>
        <taxon>Stenosarchaea group</taxon>
        <taxon>Methanomicrobia</taxon>
        <taxon>Methanosarcinales</taxon>
        <taxon>Methanosarcinaceae</taxon>
        <taxon>Methanococcoides</taxon>
    </lineage>
</organism>
<dbReference type="EMBL" id="JAGSOI010000066">
    <property type="protein sequence ID" value="MCM1987717.1"/>
    <property type="molecule type" value="Genomic_DNA"/>
</dbReference>
<feature type="region of interest" description="Disordered" evidence="1">
    <location>
        <begin position="183"/>
        <end position="208"/>
    </location>
</feature>
<dbReference type="RefSeq" id="WP_250869060.1">
    <property type="nucleotide sequence ID" value="NZ_JAGSOI010000066.1"/>
</dbReference>
<dbReference type="AlphaFoldDB" id="A0A9E5DCF4"/>
<dbReference type="Proteomes" id="UP001056766">
    <property type="component" value="Unassembled WGS sequence"/>
</dbReference>
<protein>
    <submittedName>
        <fullName evidence="2">Uncharacterized protein</fullName>
    </submittedName>
</protein>
<evidence type="ECO:0000313" key="2">
    <source>
        <dbReference type="EMBL" id="MCM1987717.1"/>
    </source>
</evidence>
<evidence type="ECO:0000313" key="3">
    <source>
        <dbReference type="Proteomes" id="UP001056766"/>
    </source>
</evidence>
<name>A0A9E5DCF4_9EURY</name>
<reference evidence="2" key="1">
    <citation type="journal article" date="2021" name="mSystems">
        <title>Bacteria and Archaea Synergistically Convert Glycine Betaine to Biogenic Methane in the Formosa Cold Seep of the South China Sea.</title>
        <authorList>
            <person name="Li L."/>
            <person name="Zhang W."/>
            <person name="Zhang S."/>
            <person name="Song L."/>
            <person name="Sun Q."/>
            <person name="Zhang H."/>
            <person name="Xiang H."/>
            <person name="Dong X."/>
        </authorList>
    </citation>
    <scope>NUCLEOTIDE SEQUENCE</scope>
    <source>
        <strain evidence="2">LLY</strain>
    </source>
</reference>